<evidence type="ECO:0000313" key="2">
    <source>
        <dbReference type="Proteomes" id="UP000000262"/>
    </source>
</evidence>
<dbReference type="KEGG" id="iho:Igni_0218"/>
<dbReference type="AlphaFoldDB" id="A8A900"/>
<name>A8A900_IGNH4</name>
<keyword evidence="2" id="KW-1185">Reference proteome</keyword>
<dbReference type="STRING" id="453591.Igni_0218"/>
<organism evidence="1 2">
    <name type="scientific">Ignicoccus hospitalis (strain KIN4/I / DSM 18386 / JCM 14125)</name>
    <dbReference type="NCBI Taxonomy" id="453591"/>
    <lineage>
        <taxon>Archaea</taxon>
        <taxon>Thermoproteota</taxon>
        <taxon>Thermoprotei</taxon>
        <taxon>Desulfurococcales</taxon>
        <taxon>Desulfurococcaceae</taxon>
        <taxon>Ignicoccus</taxon>
    </lineage>
</organism>
<reference evidence="1 2" key="1">
    <citation type="journal article" date="2008" name="Genome Biol.">
        <title>A genomic analysis of the archaeal system Ignicoccus hospitalis-Nanoarchaeum equitans.</title>
        <authorList>
            <person name="Podar M."/>
            <person name="Anderson I."/>
            <person name="Makarova K.S."/>
            <person name="Elkins J.G."/>
            <person name="Ivanova N."/>
            <person name="Wall M.A."/>
            <person name="Lykidis A."/>
            <person name="Mavromatis K."/>
            <person name="Sun H."/>
            <person name="Hudson M.E."/>
            <person name="Chen W."/>
            <person name="Deciu C."/>
            <person name="Hutchison D."/>
            <person name="Eads J.R."/>
            <person name="Anderson A."/>
            <person name="Fernandes F."/>
            <person name="Szeto E."/>
            <person name="Lapidus A."/>
            <person name="Kyrpides N.C."/>
            <person name="Saier M.H.Jr."/>
            <person name="Richardson P.M."/>
            <person name="Rachel R."/>
            <person name="Huber H."/>
            <person name="Eisen J.A."/>
            <person name="Koonin E.V."/>
            <person name="Keller M."/>
            <person name="Stetter K.O."/>
        </authorList>
    </citation>
    <scope>NUCLEOTIDE SEQUENCE [LARGE SCALE GENOMIC DNA]</scope>
    <source>
        <strain evidence="2">KIN4/I / DSM 18386 / JCM 14125</strain>
    </source>
</reference>
<dbReference type="EMBL" id="CP000816">
    <property type="protein sequence ID" value="ABU81402.1"/>
    <property type="molecule type" value="Genomic_DNA"/>
</dbReference>
<dbReference type="GeneID" id="5562097"/>
<dbReference type="Proteomes" id="UP000000262">
    <property type="component" value="Chromosome"/>
</dbReference>
<sequence length="96" mass="10854">MRLVAWSAGLNVERRRVHVALIVKCNGNCNSILSRAFEIFKPIEDKPIFTWSDYFEGFVLSTRFPKPLEEVKAFCESAAGGLIETCDLLVDDRDST</sequence>
<protein>
    <submittedName>
        <fullName evidence="1">Uncharacterized protein</fullName>
    </submittedName>
</protein>
<gene>
    <name evidence="1" type="ordered locus">Igni_0218</name>
</gene>
<evidence type="ECO:0000313" key="1">
    <source>
        <dbReference type="EMBL" id="ABU81402.1"/>
    </source>
</evidence>
<accession>A8A900</accession>
<dbReference type="RefSeq" id="WP_011998254.1">
    <property type="nucleotide sequence ID" value="NC_009776.1"/>
</dbReference>
<dbReference type="HOGENOM" id="CLU_2353187_0_0_2"/>
<proteinExistence type="predicted"/>